<feature type="non-terminal residue" evidence="2">
    <location>
        <position position="1"/>
    </location>
</feature>
<dbReference type="PANTHER" id="PTHR13555">
    <property type="entry name" value="C2H2 ZINC FINGER CGI-62-RELATED"/>
    <property type="match status" value="1"/>
</dbReference>
<feature type="non-terminal residue" evidence="2">
    <location>
        <position position="200"/>
    </location>
</feature>
<protein>
    <submittedName>
        <fullName evidence="2">ZC21B protein</fullName>
    </submittedName>
</protein>
<dbReference type="InterPro" id="IPR026319">
    <property type="entry name" value="ZC2HC1A/B-like"/>
</dbReference>
<dbReference type="AlphaFoldDB" id="A0A7K8VZN9"/>
<dbReference type="OrthoDB" id="10066537at2759"/>
<comment type="caution">
    <text evidence="2">The sequence shown here is derived from an EMBL/GenBank/DDBJ whole genome shotgun (WGS) entry which is preliminary data.</text>
</comment>
<evidence type="ECO:0000313" key="3">
    <source>
        <dbReference type="Proteomes" id="UP000588334"/>
    </source>
</evidence>
<dbReference type="EMBL" id="VWZF01000754">
    <property type="protein sequence ID" value="NXF71886.1"/>
    <property type="molecule type" value="Genomic_DNA"/>
</dbReference>
<gene>
    <name evidence="2" type="primary">Zc2hc1b</name>
    <name evidence="2" type="ORF">SCLMEX_R08472</name>
</gene>
<dbReference type="Proteomes" id="UP000588334">
    <property type="component" value="Unassembled WGS sequence"/>
</dbReference>
<keyword evidence="3" id="KW-1185">Reference proteome</keyword>
<organism evidence="2 3">
    <name type="scientific">Sclerurus mexicanus</name>
    <name type="common">tawny-throated leaftosser</name>
    <dbReference type="NCBI Taxonomy" id="265632"/>
    <lineage>
        <taxon>Eukaryota</taxon>
        <taxon>Metazoa</taxon>
        <taxon>Chordata</taxon>
        <taxon>Craniata</taxon>
        <taxon>Vertebrata</taxon>
        <taxon>Euteleostomi</taxon>
        <taxon>Archelosauria</taxon>
        <taxon>Archosauria</taxon>
        <taxon>Dinosauria</taxon>
        <taxon>Saurischia</taxon>
        <taxon>Theropoda</taxon>
        <taxon>Coelurosauria</taxon>
        <taxon>Aves</taxon>
        <taxon>Neognathae</taxon>
        <taxon>Neoaves</taxon>
        <taxon>Telluraves</taxon>
        <taxon>Australaves</taxon>
        <taxon>Passeriformes</taxon>
        <taxon>Furnariidae</taxon>
        <taxon>Sclerurus</taxon>
    </lineage>
</organism>
<feature type="region of interest" description="Disordered" evidence="1">
    <location>
        <begin position="162"/>
        <end position="200"/>
    </location>
</feature>
<feature type="compositionally biased region" description="Polar residues" evidence="1">
    <location>
        <begin position="165"/>
        <end position="178"/>
    </location>
</feature>
<proteinExistence type="predicted"/>
<evidence type="ECO:0000313" key="2">
    <source>
        <dbReference type="EMBL" id="NXF71886.1"/>
    </source>
</evidence>
<accession>A0A7K8VZN9</accession>
<evidence type="ECO:0000256" key="1">
    <source>
        <dbReference type="SAM" id="MobiDB-lite"/>
    </source>
</evidence>
<feature type="compositionally biased region" description="Polar residues" evidence="1">
    <location>
        <begin position="188"/>
        <end position="200"/>
    </location>
</feature>
<sequence>VRHDPICKKVFNWKCKPFSILKQRLQGTEITTVKKQPPQKLLKESMIQDGWCINAPEDFVNTFQSAKQVTKALKEGHPLPPPPPPSINTDLWSALSYCYYVQCPYCSRRLSEAAVQRQMEFSEEQAVYRAAKTTEQALDKQPLTQRKTPTLTPAVLSLLERVQKGVNTDKPNPETSSEIPKKTGKSLGVSTGKNSSGKFG</sequence>
<reference evidence="2 3" key="1">
    <citation type="submission" date="2019-09" db="EMBL/GenBank/DDBJ databases">
        <title>Bird 10,000 Genomes (B10K) Project - Family phase.</title>
        <authorList>
            <person name="Zhang G."/>
        </authorList>
    </citation>
    <scope>NUCLEOTIDE SEQUENCE [LARGE SCALE GENOMIC DNA]</scope>
    <source>
        <strain evidence="2">B10K-DU-001-03</strain>
        <tissue evidence="2">Muscle</tissue>
    </source>
</reference>
<name>A0A7K8VZN9_9FURN</name>
<dbReference type="PANTHER" id="PTHR13555:SF36">
    <property type="entry name" value="ZINC FINGER C2HC DOMAIN-CONTAINING PROTEIN 1B"/>
    <property type="match status" value="1"/>
</dbReference>